<dbReference type="AlphaFoldDB" id="A0A9D2D245"/>
<sequence length="573" mass="66811">MREWKKLKPPIGIENFEDIRREGFYYVDKTVMIRDLLQNWGKVNLFTRPRRFGKSLNMSMLQTFLEIGCDRTLFDGLEITREKELCETYMGKFPVISISLKNVYGLDFSSARSLLCSLIGKEALRFSFLADSSRLTPPEREMYRKITRINPGYGDNFSFSDEVLLGSLKTLSSLLFRHYGQKAILLIDEYDVPLAKANENGYYDQMANLIRSLFDQTLKTNDSLYFSVLTGCLRVAKESIFTGLNNLRVLSVSDVQFDEYFGFTDAEVRAMLAYYGISDTYENVKEWYDGYHFGNVSVYCPWDVINYCDKRKDDPTLYPESYWINTSGNDVIRHLLTMATAVTRNEIEKLIAGESISKEIRDELTYKDLYSSIENIWSVLYTTGYLTRRSRPNPRNRNFLELEIPNEEIRSIFITQIQDWMQDVARKNPQELELFCRAFQDGDARTAEKIFSSYLERTISIRDTAVRKDLRENFYHGFLLGLLSYKHDWLVLSNRESGGGYADIQVEIFPEKIGIIIEMKYASQNDLDLSCREALRQISKRDYTAQLREDGMETILRYGIACSRKKCRVMVER</sequence>
<keyword evidence="2" id="KW-0067">ATP-binding</keyword>
<evidence type="ECO:0000313" key="3">
    <source>
        <dbReference type="Proteomes" id="UP000824024"/>
    </source>
</evidence>
<keyword evidence="2" id="KW-0547">Nucleotide-binding</keyword>
<dbReference type="PANTHER" id="PTHR34825">
    <property type="entry name" value="CONSERVED PROTEIN, WITH A WEAK D-GALACTARATE DEHYDRATASE/ALTRONATE HYDROLASE DOMAIN"/>
    <property type="match status" value="1"/>
</dbReference>
<proteinExistence type="predicted"/>
<accession>A0A9D2D245</accession>
<dbReference type="Proteomes" id="UP000824024">
    <property type="component" value="Unassembled WGS sequence"/>
</dbReference>
<evidence type="ECO:0000259" key="1">
    <source>
        <dbReference type="Pfam" id="PF09820"/>
    </source>
</evidence>
<evidence type="ECO:0000313" key="2">
    <source>
        <dbReference type="EMBL" id="HIZ07109.1"/>
    </source>
</evidence>
<organism evidence="2 3">
    <name type="scientific">Candidatus Eubacterium avistercoris</name>
    <dbReference type="NCBI Taxonomy" id="2838567"/>
    <lineage>
        <taxon>Bacteria</taxon>
        <taxon>Bacillati</taxon>
        <taxon>Bacillota</taxon>
        <taxon>Clostridia</taxon>
        <taxon>Eubacteriales</taxon>
        <taxon>Eubacteriaceae</taxon>
        <taxon>Eubacterium</taxon>
    </lineage>
</organism>
<protein>
    <submittedName>
        <fullName evidence="2">ATP-binding protein</fullName>
    </submittedName>
</protein>
<reference evidence="2" key="2">
    <citation type="submission" date="2021-04" db="EMBL/GenBank/DDBJ databases">
        <authorList>
            <person name="Gilroy R."/>
        </authorList>
    </citation>
    <scope>NUCLEOTIDE SEQUENCE</scope>
    <source>
        <strain evidence="2">CHK192-9172</strain>
    </source>
</reference>
<dbReference type="InterPro" id="IPR012547">
    <property type="entry name" value="PDDEXK_9"/>
</dbReference>
<dbReference type="InterPro" id="IPR018631">
    <property type="entry name" value="AAA-ATPase-like_dom"/>
</dbReference>
<name>A0A9D2D245_9FIRM</name>
<dbReference type="GO" id="GO:0005524">
    <property type="term" value="F:ATP binding"/>
    <property type="evidence" value="ECO:0007669"/>
    <property type="project" value="UniProtKB-KW"/>
</dbReference>
<reference evidence="2" key="1">
    <citation type="journal article" date="2021" name="PeerJ">
        <title>Extensive microbial diversity within the chicken gut microbiome revealed by metagenomics and culture.</title>
        <authorList>
            <person name="Gilroy R."/>
            <person name="Ravi A."/>
            <person name="Getino M."/>
            <person name="Pursley I."/>
            <person name="Horton D.L."/>
            <person name="Alikhan N.F."/>
            <person name="Baker D."/>
            <person name="Gharbi K."/>
            <person name="Hall N."/>
            <person name="Watson M."/>
            <person name="Adriaenssens E.M."/>
            <person name="Foster-Nyarko E."/>
            <person name="Jarju S."/>
            <person name="Secka A."/>
            <person name="Antonio M."/>
            <person name="Oren A."/>
            <person name="Chaudhuri R.R."/>
            <person name="La Ragione R."/>
            <person name="Hildebrand F."/>
            <person name="Pallen M.J."/>
        </authorList>
    </citation>
    <scope>NUCLEOTIDE SEQUENCE</scope>
    <source>
        <strain evidence="2">CHK192-9172</strain>
    </source>
</reference>
<dbReference type="Pfam" id="PF09820">
    <property type="entry name" value="AAA-ATPase_like"/>
    <property type="match status" value="1"/>
</dbReference>
<dbReference type="EMBL" id="DXCH01000118">
    <property type="protein sequence ID" value="HIZ07109.1"/>
    <property type="molecule type" value="Genomic_DNA"/>
</dbReference>
<dbReference type="Pfam" id="PF08011">
    <property type="entry name" value="PDDEXK_9"/>
    <property type="match status" value="1"/>
</dbReference>
<dbReference type="PANTHER" id="PTHR34825:SF1">
    <property type="entry name" value="AAA-ATPASE-LIKE DOMAIN-CONTAINING PROTEIN"/>
    <property type="match status" value="1"/>
</dbReference>
<gene>
    <name evidence="2" type="ORF">IAA08_04145</name>
</gene>
<feature type="domain" description="AAA-ATPase-like" evidence="1">
    <location>
        <begin position="10"/>
        <end position="241"/>
    </location>
</feature>
<comment type="caution">
    <text evidence="2">The sequence shown here is derived from an EMBL/GenBank/DDBJ whole genome shotgun (WGS) entry which is preliminary data.</text>
</comment>